<evidence type="ECO:0000256" key="2">
    <source>
        <dbReference type="ARBA" id="ARBA00023015"/>
    </source>
</evidence>
<dbReference type="Pfam" id="PF13377">
    <property type="entry name" value="Peripla_BP_3"/>
    <property type="match status" value="1"/>
</dbReference>
<dbReference type="RefSeq" id="WP_037279433.1">
    <property type="nucleotide sequence ID" value="NZ_KK088561.1"/>
</dbReference>
<dbReference type="CDD" id="cd06278">
    <property type="entry name" value="PBP1_LacI-like"/>
    <property type="match status" value="1"/>
</dbReference>
<keyword evidence="2" id="KW-0805">Transcription regulation</keyword>
<dbReference type="Proteomes" id="UP000019666">
    <property type="component" value="Unassembled WGS sequence"/>
</dbReference>
<gene>
    <name evidence="6" type="ORF">Rumeso_01159</name>
</gene>
<keyword evidence="3" id="KW-0238">DNA-binding</keyword>
<dbReference type="PATRIC" id="fig|442562.3.peg.1149"/>
<dbReference type="Gene3D" id="1.10.260.40">
    <property type="entry name" value="lambda repressor-like DNA-binding domains"/>
    <property type="match status" value="1"/>
</dbReference>
<evidence type="ECO:0000313" key="7">
    <source>
        <dbReference type="Proteomes" id="UP000019666"/>
    </source>
</evidence>
<dbReference type="PANTHER" id="PTHR30146:SF95">
    <property type="entry name" value="RIBOSE OPERON REPRESSOR"/>
    <property type="match status" value="1"/>
</dbReference>
<dbReference type="InterPro" id="IPR046335">
    <property type="entry name" value="LacI/GalR-like_sensor"/>
</dbReference>
<dbReference type="Gene3D" id="3.40.50.2300">
    <property type="match status" value="2"/>
</dbReference>
<dbReference type="STRING" id="442562.Rumeso_01159"/>
<proteinExistence type="predicted"/>
<dbReference type="SUPFAM" id="SSF53822">
    <property type="entry name" value="Periplasmic binding protein-like I"/>
    <property type="match status" value="1"/>
</dbReference>
<sequence>MAEKVTSAQVAALAGVSQSAVSRVFTPGASVSPKTAEKVRAAAEKLGYRPNVLARAMITGKSRIIGLVVAYLENQFYPVALEHLSRALQAEGYHVLIFLADNDAAKTEQVLRELLDYQVDGIVTASVAMTNDLTARCDAAGIPVVAFNRGQDDPRLSEVTSDNVAGGRAVAEFLIAGGHQRIAHIAGWQGSSTGRDRARGFREGLAAAGREPFAVIDGLYDRETASRATRDLMARPERPDAIFVGNDHMAFAVLDVLHAELGLRVPGDVSVVGYDDVPMSAWAAYDLTTIRQPVEAMVEATVDALVRRIEGETEPRKVRLPAPLVIRGSACLPEGARRSPDPFPRGET</sequence>
<evidence type="ECO:0000256" key="1">
    <source>
        <dbReference type="ARBA" id="ARBA00022491"/>
    </source>
</evidence>
<dbReference type="GO" id="GO:0003700">
    <property type="term" value="F:DNA-binding transcription factor activity"/>
    <property type="evidence" value="ECO:0007669"/>
    <property type="project" value="TreeGrafter"/>
</dbReference>
<keyword evidence="4" id="KW-0804">Transcription</keyword>
<dbReference type="SMART" id="SM00354">
    <property type="entry name" value="HTH_LACI"/>
    <property type="match status" value="1"/>
</dbReference>
<evidence type="ECO:0000313" key="6">
    <source>
        <dbReference type="EMBL" id="EYD77212.1"/>
    </source>
</evidence>
<dbReference type="Pfam" id="PF00356">
    <property type="entry name" value="LacI"/>
    <property type="match status" value="1"/>
</dbReference>
<dbReference type="GO" id="GO:0000976">
    <property type="term" value="F:transcription cis-regulatory region binding"/>
    <property type="evidence" value="ECO:0007669"/>
    <property type="project" value="TreeGrafter"/>
</dbReference>
<dbReference type="EMBL" id="AOSK01000032">
    <property type="protein sequence ID" value="EYD77212.1"/>
    <property type="molecule type" value="Genomic_DNA"/>
</dbReference>
<accession>A0A017HRT6</accession>
<dbReference type="CDD" id="cd01392">
    <property type="entry name" value="HTH_LacI"/>
    <property type="match status" value="1"/>
</dbReference>
<evidence type="ECO:0000256" key="4">
    <source>
        <dbReference type="ARBA" id="ARBA00023163"/>
    </source>
</evidence>
<dbReference type="InterPro" id="IPR010982">
    <property type="entry name" value="Lambda_DNA-bd_dom_sf"/>
</dbReference>
<comment type="caution">
    <text evidence="6">The sequence shown here is derived from an EMBL/GenBank/DDBJ whole genome shotgun (WGS) entry which is preliminary data.</text>
</comment>
<protein>
    <submittedName>
        <fullName evidence="6">Maltose operon transcriptional repressor MalR, LacI family</fullName>
    </submittedName>
</protein>
<reference evidence="6 7" key="1">
    <citation type="submission" date="2013-02" db="EMBL/GenBank/DDBJ databases">
        <authorList>
            <person name="Fiebig A."/>
            <person name="Goeker M."/>
            <person name="Klenk H.-P.P."/>
        </authorList>
    </citation>
    <scope>NUCLEOTIDE SEQUENCE [LARGE SCALE GENOMIC DNA]</scope>
    <source>
        <strain evidence="6 7">DSM 19309</strain>
    </source>
</reference>
<dbReference type="HOGENOM" id="CLU_037628_6_0_5"/>
<dbReference type="OrthoDB" id="8433438at2"/>
<dbReference type="PROSITE" id="PS50932">
    <property type="entry name" value="HTH_LACI_2"/>
    <property type="match status" value="1"/>
</dbReference>
<feature type="domain" description="HTH lacI-type" evidence="5">
    <location>
        <begin position="5"/>
        <end position="59"/>
    </location>
</feature>
<dbReference type="AlphaFoldDB" id="A0A017HRT6"/>
<dbReference type="InterPro" id="IPR000843">
    <property type="entry name" value="HTH_LacI"/>
</dbReference>
<dbReference type="SUPFAM" id="SSF47413">
    <property type="entry name" value="lambda repressor-like DNA-binding domains"/>
    <property type="match status" value="1"/>
</dbReference>
<dbReference type="InterPro" id="IPR028082">
    <property type="entry name" value="Peripla_BP_I"/>
</dbReference>
<organism evidence="6 7">
    <name type="scientific">Rubellimicrobium mesophilum DSM 19309</name>
    <dbReference type="NCBI Taxonomy" id="442562"/>
    <lineage>
        <taxon>Bacteria</taxon>
        <taxon>Pseudomonadati</taxon>
        <taxon>Pseudomonadota</taxon>
        <taxon>Alphaproteobacteria</taxon>
        <taxon>Rhodobacterales</taxon>
        <taxon>Roseobacteraceae</taxon>
        <taxon>Rubellimicrobium</taxon>
    </lineage>
</organism>
<evidence type="ECO:0000259" key="5">
    <source>
        <dbReference type="PROSITE" id="PS50932"/>
    </source>
</evidence>
<dbReference type="PANTHER" id="PTHR30146">
    <property type="entry name" value="LACI-RELATED TRANSCRIPTIONAL REPRESSOR"/>
    <property type="match status" value="1"/>
</dbReference>
<name>A0A017HRT6_9RHOB</name>
<keyword evidence="1" id="KW-0678">Repressor</keyword>
<evidence type="ECO:0000256" key="3">
    <source>
        <dbReference type="ARBA" id="ARBA00023125"/>
    </source>
</evidence>
<keyword evidence="7" id="KW-1185">Reference proteome</keyword>